<protein>
    <submittedName>
        <fullName evidence="13">EMAP like 1</fullName>
    </submittedName>
</protein>
<keyword evidence="14" id="KW-1185">Reference proteome</keyword>
<reference evidence="13" key="1">
    <citation type="submission" date="2025-08" db="UniProtKB">
        <authorList>
            <consortium name="Ensembl"/>
        </authorList>
    </citation>
    <scope>IDENTIFICATION</scope>
</reference>
<evidence type="ECO:0000259" key="12">
    <source>
        <dbReference type="Pfam" id="PF23414"/>
    </source>
</evidence>
<evidence type="ECO:0000256" key="5">
    <source>
        <dbReference type="ARBA" id="ARBA00022701"/>
    </source>
</evidence>
<dbReference type="Pfam" id="PF23409">
    <property type="entry name" value="Beta-prop_EML"/>
    <property type="match status" value="1"/>
</dbReference>
<dbReference type="GeneTree" id="ENSGT00940000153887"/>
<name>A0A8C7GZN9_ONCKI</name>
<dbReference type="InterPro" id="IPR001680">
    <property type="entry name" value="WD40_rpt"/>
</dbReference>
<evidence type="ECO:0000256" key="2">
    <source>
        <dbReference type="ARBA" id="ARBA00006489"/>
    </source>
</evidence>
<evidence type="ECO:0000256" key="8">
    <source>
        <dbReference type="PROSITE-ProRule" id="PRU00221"/>
    </source>
</evidence>
<evidence type="ECO:0000256" key="3">
    <source>
        <dbReference type="ARBA" id="ARBA00022490"/>
    </source>
</evidence>
<dbReference type="SUPFAM" id="SSF50978">
    <property type="entry name" value="WD40 repeat-like"/>
    <property type="match status" value="2"/>
</dbReference>
<reference evidence="13" key="2">
    <citation type="submission" date="2025-09" db="UniProtKB">
        <authorList>
            <consortium name="Ensembl"/>
        </authorList>
    </citation>
    <scope>IDENTIFICATION</scope>
</reference>
<feature type="repeat" description="WD" evidence="8">
    <location>
        <begin position="532"/>
        <end position="573"/>
    </location>
</feature>
<keyword evidence="4 8" id="KW-0853">WD repeat</keyword>
<dbReference type="Gene3D" id="2.130.10.10">
    <property type="entry name" value="YVTN repeat-like/Quinoprotein amine dehydrogenase"/>
    <property type="match status" value="2"/>
</dbReference>
<feature type="domain" description="EML-like second beta-propeller" evidence="12">
    <location>
        <begin position="539"/>
        <end position="807"/>
    </location>
</feature>
<dbReference type="CDD" id="cd21947">
    <property type="entry name" value="TD_EMAP1"/>
    <property type="match status" value="1"/>
</dbReference>
<dbReference type="GO" id="GO:0008017">
    <property type="term" value="F:microtubule binding"/>
    <property type="evidence" value="ECO:0007669"/>
    <property type="project" value="TreeGrafter"/>
</dbReference>
<gene>
    <name evidence="13" type="primary">EML1</name>
</gene>
<comment type="subcellular location">
    <subcellularLocation>
        <location evidence="1">Cytoplasm</location>
        <location evidence="1">Cytoskeleton</location>
    </subcellularLocation>
</comment>
<feature type="compositionally biased region" description="Polar residues" evidence="10">
    <location>
        <begin position="118"/>
        <end position="134"/>
    </location>
</feature>
<evidence type="ECO:0000256" key="10">
    <source>
        <dbReference type="SAM" id="MobiDB-lite"/>
    </source>
</evidence>
<dbReference type="SUPFAM" id="SSF63829">
    <property type="entry name" value="Calcium-dependent phosphotriesterase"/>
    <property type="match status" value="1"/>
</dbReference>
<dbReference type="GO" id="GO:0072686">
    <property type="term" value="C:mitotic spindle"/>
    <property type="evidence" value="ECO:0007669"/>
    <property type="project" value="TreeGrafter"/>
</dbReference>
<dbReference type="PROSITE" id="PS50294">
    <property type="entry name" value="WD_REPEATS_REGION"/>
    <property type="match status" value="2"/>
</dbReference>
<keyword evidence="5" id="KW-0493">Microtubule</keyword>
<dbReference type="Proteomes" id="UP000694557">
    <property type="component" value="Unassembled WGS sequence"/>
</dbReference>
<dbReference type="Pfam" id="PF03451">
    <property type="entry name" value="HELP"/>
    <property type="match status" value="1"/>
</dbReference>
<feature type="compositionally biased region" description="Low complexity" evidence="10">
    <location>
        <begin position="148"/>
        <end position="160"/>
    </location>
</feature>
<dbReference type="PANTHER" id="PTHR13720:SF22">
    <property type="entry name" value="ECHINODERM MICROTUBULE-ASSOCIATED PROTEIN-LIKE 1"/>
    <property type="match status" value="1"/>
</dbReference>
<evidence type="ECO:0000256" key="4">
    <source>
        <dbReference type="ARBA" id="ARBA00022574"/>
    </source>
</evidence>
<dbReference type="InterPro" id="IPR055439">
    <property type="entry name" value="Beta-prop_EML_1st"/>
</dbReference>
<evidence type="ECO:0000313" key="14">
    <source>
        <dbReference type="Proteomes" id="UP000694557"/>
    </source>
</evidence>
<proteinExistence type="inferred from homology"/>
<evidence type="ECO:0000256" key="9">
    <source>
        <dbReference type="SAM" id="Coils"/>
    </source>
</evidence>
<organism evidence="13 14">
    <name type="scientific">Oncorhynchus kisutch</name>
    <name type="common">Coho salmon</name>
    <name type="synonym">Salmo kisutch</name>
    <dbReference type="NCBI Taxonomy" id="8019"/>
    <lineage>
        <taxon>Eukaryota</taxon>
        <taxon>Metazoa</taxon>
        <taxon>Chordata</taxon>
        <taxon>Craniata</taxon>
        <taxon>Vertebrata</taxon>
        <taxon>Euteleostomi</taxon>
        <taxon>Actinopterygii</taxon>
        <taxon>Neopterygii</taxon>
        <taxon>Teleostei</taxon>
        <taxon>Protacanthopterygii</taxon>
        <taxon>Salmoniformes</taxon>
        <taxon>Salmonidae</taxon>
        <taxon>Salmoninae</taxon>
        <taxon>Oncorhynchus</taxon>
    </lineage>
</organism>
<feature type="coiled-coil region" evidence="9">
    <location>
        <begin position="24"/>
        <end position="51"/>
    </location>
</feature>
<dbReference type="InterPro" id="IPR005108">
    <property type="entry name" value="HELP"/>
</dbReference>
<feature type="compositionally biased region" description="Basic and acidic residues" evidence="10">
    <location>
        <begin position="136"/>
        <end position="145"/>
    </location>
</feature>
<dbReference type="InterPro" id="IPR036322">
    <property type="entry name" value="WD40_repeat_dom_sf"/>
</dbReference>
<dbReference type="FunFam" id="2.130.10.10:FF:000011">
    <property type="entry name" value="Echinoderm microtubule-associated protein-like 2 isoform 1"/>
    <property type="match status" value="1"/>
</dbReference>
<comment type="similarity">
    <text evidence="2">Belongs to the WD repeat EMAP family.</text>
</comment>
<dbReference type="PANTHER" id="PTHR13720">
    <property type="entry name" value="WD-40 REPEAT PROTEIN"/>
    <property type="match status" value="1"/>
</dbReference>
<keyword evidence="6" id="KW-0677">Repeat</keyword>
<keyword evidence="7" id="KW-0206">Cytoskeleton</keyword>
<dbReference type="SMART" id="SM00320">
    <property type="entry name" value="WD40"/>
    <property type="match status" value="11"/>
</dbReference>
<feature type="domain" description="EML-like first beta-propeller" evidence="11">
    <location>
        <begin position="258"/>
        <end position="522"/>
    </location>
</feature>
<dbReference type="GO" id="GO:0005874">
    <property type="term" value="C:microtubule"/>
    <property type="evidence" value="ECO:0007669"/>
    <property type="project" value="UniProtKB-KW"/>
</dbReference>
<keyword evidence="9" id="KW-0175">Coiled coil</keyword>
<dbReference type="Pfam" id="PF23414">
    <property type="entry name" value="Beta-prop_EML_2"/>
    <property type="match status" value="1"/>
</dbReference>
<evidence type="ECO:0000256" key="7">
    <source>
        <dbReference type="ARBA" id="ARBA00023212"/>
    </source>
</evidence>
<evidence type="ECO:0000313" key="13">
    <source>
        <dbReference type="Ensembl" id="ENSOKIP00005049251.1"/>
    </source>
</evidence>
<keyword evidence="3" id="KW-0963">Cytoplasm</keyword>
<sequence length="808" mass="89350">AVLNVCIYSIYHYITNDSASAASSMEVMDRIASLEQRVQMQEDEIQLLKSALADVVRRLNISEEQNAMINRRGPTKARPMMAALPLRHTVSNGSVLPKKSCGTLPSPTSSRKDAASPATKSTVRRTNSNETMGTLTRKDSGDSKSNRTRTGSTGSNSSSKRASERYSQPNNNRPHCKEGYVKMYLKGRPITMYMPKDLVETYCLEAKSDLPNIKLKLDWVYGYRGRDCRSNLYLLPTGETVYFIASVVVLYNVDEQLQRHYTGHTDDIKCLAVHPDKITIATGQVAGTSSEGKQLAPHVRVWDSVSLNTLHILGTGFFDRALVCLAFSKSNGGNTLCVVDDSNDHVLSVWDWQREERLADVKCSNEAVFAADFHPTDTNIIVTSGKSHLYFWTLERGTLTKKQGLFEKQEKPKFVLCVTFSENGDTITGDSSGNILVWGKGTNRISHAIQGAHEGSIFALCMLRNSTLVSGGKDRKLLSWDGSYQQIQSVEVPELFGPVRTVAEGKRESVLIGTTRNYVLQGSLDGEFTPITQGHTDELWGLAVHPWKPHFLTCGHDKHVSLWDASSHQPVWTKTMEDAAQSAGFHPSGAVVAIGTQTGRWQVLDTDSKDLVTVHTDGNEQLSVIRFAPDGNFLAIGSHDNYIYIYAVGESGRKYGRVGKCSGHSSFITHLDWSVDSQYLVSNSGDYEILYWIPSVCKQVVSVETIRDIPWATSNCTLGFQVFGLWPDGSDGTDINAVSRSNDKRLLVTGDNFGKVQLFSFPCSQFRAPSHVYGGHSSHVTNVKFLFDDSCLVSTGGKDMSVMQWRVV</sequence>
<accession>A0A8C7GZN9</accession>
<dbReference type="GO" id="GO:0000226">
    <property type="term" value="P:microtubule cytoskeleton organization"/>
    <property type="evidence" value="ECO:0007669"/>
    <property type="project" value="TreeGrafter"/>
</dbReference>
<dbReference type="InterPro" id="IPR055442">
    <property type="entry name" value="Beta-prop_EML-like_2nd"/>
</dbReference>
<dbReference type="Ensembl" id="ENSOKIT00005051910.1">
    <property type="protein sequence ID" value="ENSOKIP00005049251.1"/>
    <property type="gene ID" value="ENSOKIG00005013228.1"/>
</dbReference>
<feature type="repeat" description="WD" evidence="8">
    <location>
        <begin position="773"/>
        <end position="808"/>
    </location>
</feature>
<dbReference type="InterPro" id="IPR015943">
    <property type="entry name" value="WD40/YVTN_repeat-like_dom_sf"/>
</dbReference>
<dbReference type="AlphaFoldDB" id="A0A8C7GZN9"/>
<dbReference type="PROSITE" id="PS50082">
    <property type="entry name" value="WD_REPEATS_2"/>
    <property type="match status" value="3"/>
</dbReference>
<evidence type="ECO:0000256" key="6">
    <source>
        <dbReference type="ARBA" id="ARBA00022737"/>
    </source>
</evidence>
<evidence type="ECO:0000256" key="1">
    <source>
        <dbReference type="ARBA" id="ARBA00004245"/>
    </source>
</evidence>
<feature type="region of interest" description="Disordered" evidence="10">
    <location>
        <begin position="88"/>
        <end position="177"/>
    </location>
</feature>
<dbReference type="FunFam" id="2.130.10.10:FF:000005">
    <property type="entry name" value="Putative echinoderm microtubule-associated protein-like 1"/>
    <property type="match status" value="1"/>
</dbReference>
<evidence type="ECO:0000259" key="11">
    <source>
        <dbReference type="Pfam" id="PF23409"/>
    </source>
</evidence>
<dbReference type="InterPro" id="IPR050630">
    <property type="entry name" value="WD_repeat_EMAP"/>
</dbReference>
<feature type="repeat" description="WD" evidence="8">
    <location>
        <begin position="661"/>
        <end position="692"/>
    </location>
</feature>